<evidence type="ECO:0000259" key="3">
    <source>
        <dbReference type="Pfam" id="PF13351"/>
    </source>
</evidence>
<sequence>MAAFAPSFPSTENSNQEESIKGPVKTERNIGETVQHLFTVNKETGEVSILGKDEQGNPQLHNPAKPGNPANPAFEVILHQGFLGNFIINFHNNYKNHNLEVLAVPTSKKIDKAAAEIKEHLPSLKSNLIDGLRKLKEKTGITGITDRTERAFINLPEDQRQKIFQKMANDPNGDKAYSYNQKNGLYQMPDDELPKTSFRTDLRNFIQFLKNEDFEFPENNEPLNTNKTIKKENSNQMQQPKFNPDAINWKDAEKLGLTRELLEKTDNMKKLLNGEKTSLFQGLKGDLGGVKISLDGKFRLVENPAGQPTFVFHGVKAALDIPKNYLGYEFSDEDKQNLKEAGNLGKQVTLMDKTTNSEFKAYVGVDKDTKEIVAIRADRIKIPNMLKGVLLTDEQKKLLEQGKPTPITGMKDDKNQEFSATVQIDPAKKGFSFQKLPETTIKETVKPEHKIQVAANNDGNKADTVKQIDTVKSQQQKDPKLKIVPGKKRGGPKL</sequence>
<organism evidence="4 5">
    <name type="scientific">Adhaeribacter aerolatus</name>
    <dbReference type="NCBI Taxonomy" id="670289"/>
    <lineage>
        <taxon>Bacteria</taxon>
        <taxon>Pseudomonadati</taxon>
        <taxon>Bacteroidota</taxon>
        <taxon>Cytophagia</taxon>
        <taxon>Cytophagales</taxon>
        <taxon>Hymenobacteraceae</taxon>
        <taxon>Adhaeribacter</taxon>
    </lineage>
</organism>
<dbReference type="EMBL" id="BJYS01000024">
    <property type="protein sequence ID" value="GEO05505.1"/>
    <property type="molecule type" value="Genomic_DNA"/>
</dbReference>
<proteinExistence type="predicted"/>
<reference evidence="4 5" key="1">
    <citation type="submission" date="2019-07" db="EMBL/GenBank/DDBJ databases">
        <title>Whole genome shotgun sequence of Adhaeribacter aerolatus NBRC 106133.</title>
        <authorList>
            <person name="Hosoyama A."/>
            <person name="Uohara A."/>
            <person name="Ohji S."/>
            <person name="Ichikawa N."/>
        </authorList>
    </citation>
    <scope>NUCLEOTIDE SEQUENCE [LARGE SCALE GENOMIC DNA]</scope>
    <source>
        <strain evidence="4 5">NBRC 106133</strain>
    </source>
</reference>
<dbReference type="Pfam" id="PF13351">
    <property type="entry name" value="DUF4099"/>
    <property type="match status" value="1"/>
</dbReference>
<feature type="region of interest" description="Disordered" evidence="1">
    <location>
        <begin position="1"/>
        <end position="27"/>
    </location>
</feature>
<name>A0A512B0M0_9BACT</name>
<dbReference type="InterPro" id="IPR025343">
    <property type="entry name" value="DUF4099"/>
</dbReference>
<dbReference type="AlphaFoldDB" id="A0A512B0M0"/>
<feature type="domain" description="DUF3945" evidence="2">
    <location>
        <begin position="383"/>
        <end position="433"/>
    </location>
</feature>
<gene>
    <name evidence="4" type="ORF">AAE02nite_31690</name>
</gene>
<accession>A0A512B0M0</accession>
<feature type="domain" description="DUF4099" evidence="3">
    <location>
        <begin position="242"/>
        <end position="316"/>
    </location>
</feature>
<evidence type="ECO:0000313" key="5">
    <source>
        <dbReference type="Proteomes" id="UP000321532"/>
    </source>
</evidence>
<protein>
    <submittedName>
        <fullName evidence="4">Uncharacterized protein</fullName>
    </submittedName>
</protein>
<dbReference type="Pfam" id="PF13101">
    <property type="entry name" value="DUF3945"/>
    <property type="match status" value="1"/>
</dbReference>
<feature type="compositionally biased region" description="Basic and acidic residues" evidence="1">
    <location>
        <begin position="18"/>
        <end position="27"/>
    </location>
</feature>
<keyword evidence="5" id="KW-1185">Reference proteome</keyword>
<dbReference type="OrthoDB" id="1081890at2"/>
<dbReference type="InterPro" id="IPR025222">
    <property type="entry name" value="DUF3945"/>
</dbReference>
<feature type="compositionally biased region" description="Polar residues" evidence="1">
    <location>
        <begin position="8"/>
        <end position="17"/>
    </location>
</feature>
<dbReference type="Proteomes" id="UP000321532">
    <property type="component" value="Unassembled WGS sequence"/>
</dbReference>
<feature type="region of interest" description="Disordered" evidence="1">
    <location>
        <begin position="469"/>
        <end position="494"/>
    </location>
</feature>
<feature type="compositionally biased region" description="Basic residues" evidence="1">
    <location>
        <begin position="485"/>
        <end position="494"/>
    </location>
</feature>
<comment type="caution">
    <text evidence="4">The sequence shown here is derived from an EMBL/GenBank/DDBJ whole genome shotgun (WGS) entry which is preliminary data.</text>
</comment>
<evidence type="ECO:0000259" key="2">
    <source>
        <dbReference type="Pfam" id="PF13101"/>
    </source>
</evidence>
<evidence type="ECO:0000313" key="4">
    <source>
        <dbReference type="EMBL" id="GEO05505.1"/>
    </source>
</evidence>
<evidence type="ECO:0000256" key="1">
    <source>
        <dbReference type="SAM" id="MobiDB-lite"/>
    </source>
</evidence>